<protein>
    <submittedName>
        <fullName evidence="2">Uncharacterized protein</fullName>
    </submittedName>
</protein>
<dbReference type="Proteomes" id="UP001201812">
    <property type="component" value="Unassembled WGS sequence"/>
</dbReference>
<dbReference type="AlphaFoldDB" id="A0AAD4N4T3"/>
<name>A0AAD4N4T3_9BILA</name>
<accession>A0AAD4N4T3</accession>
<organism evidence="2 3">
    <name type="scientific">Ditylenchus destructor</name>
    <dbReference type="NCBI Taxonomy" id="166010"/>
    <lineage>
        <taxon>Eukaryota</taxon>
        <taxon>Metazoa</taxon>
        <taxon>Ecdysozoa</taxon>
        <taxon>Nematoda</taxon>
        <taxon>Chromadorea</taxon>
        <taxon>Rhabditida</taxon>
        <taxon>Tylenchina</taxon>
        <taxon>Tylenchomorpha</taxon>
        <taxon>Sphaerularioidea</taxon>
        <taxon>Anguinidae</taxon>
        <taxon>Anguininae</taxon>
        <taxon>Ditylenchus</taxon>
    </lineage>
</organism>
<evidence type="ECO:0000313" key="3">
    <source>
        <dbReference type="Proteomes" id="UP001201812"/>
    </source>
</evidence>
<gene>
    <name evidence="2" type="ORF">DdX_06536</name>
</gene>
<proteinExistence type="predicted"/>
<evidence type="ECO:0000256" key="1">
    <source>
        <dbReference type="SAM" id="MobiDB-lite"/>
    </source>
</evidence>
<keyword evidence="3" id="KW-1185">Reference proteome</keyword>
<sequence>MELNKKQKIEEEIVKEENKKGNNENSHKKHTPQIERKLEVESVSQFCSILLQKHLDEVDEHHPSKRIFKEYPIGHRTITHIGSAVSNPDNIFGKFHTNHSTAQEEEKSAVKVKTESQEIKNGEEKVKAETQGPLLQRLYSAANFVGGFGFGGSANKGTEHGN</sequence>
<comment type="caution">
    <text evidence="2">The sequence shown here is derived from an EMBL/GenBank/DDBJ whole genome shotgun (WGS) entry which is preliminary data.</text>
</comment>
<evidence type="ECO:0000313" key="2">
    <source>
        <dbReference type="EMBL" id="KAI1718122.1"/>
    </source>
</evidence>
<dbReference type="EMBL" id="JAKKPZ010000008">
    <property type="protein sequence ID" value="KAI1718122.1"/>
    <property type="molecule type" value="Genomic_DNA"/>
</dbReference>
<feature type="region of interest" description="Disordered" evidence="1">
    <location>
        <begin position="1"/>
        <end position="37"/>
    </location>
</feature>
<reference evidence="2" key="1">
    <citation type="submission" date="2022-01" db="EMBL/GenBank/DDBJ databases">
        <title>Genome Sequence Resource for Two Populations of Ditylenchus destructor, the Migratory Endoparasitic Phytonematode.</title>
        <authorList>
            <person name="Zhang H."/>
            <person name="Lin R."/>
            <person name="Xie B."/>
        </authorList>
    </citation>
    <scope>NUCLEOTIDE SEQUENCE</scope>
    <source>
        <strain evidence="2">BazhouSP</strain>
    </source>
</reference>